<comment type="caution">
    <text evidence="1">The sequence shown here is derived from an EMBL/GenBank/DDBJ whole genome shotgun (WGS) entry which is preliminary data.</text>
</comment>
<accession>A0ABQ5BJ50</accession>
<dbReference type="EMBL" id="BQNB010013348">
    <property type="protein sequence ID" value="GJT14850.1"/>
    <property type="molecule type" value="Genomic_DNA"/>
</dbReference>
<proteinExistence type="predicted"/>
<evidence type="ECO:0000313" key="2">
    <source>
        <dbReference type="Proteomes" id="UP001151760"/>
    </source>
</evidence>
<keyword evidence="2" id="KW-1185">Reference proteome</keyword>
<organism evidence="1 2">
    <name type="scientific">Tanacetum coccineum</name>
    <dbReference type="NCBI Taxonomy" id="301880"/>
    <lineage>
        <taxon>Eukaryota</taxon>
        <taxon>Viridiplantae</taxon>
        <taxon>Streptophyta</taxon>
        <taxon>Embryophyta</taxon>
        <taxon>Tracheophyta</taxon>
        <taxon>Spermatophyta</taxon>
        <taxon>Magnoliopsida</taxon>
        <taxon>eudicotyledons</taxon>
        <taxon>Gunneridae</taxon>
        <taxon>Pentapetalae</taxon>
        <taxon>asterids</taxon>
        <taxon>campanulids</taxon>
        <taxon>Asterales</taxon>
        <taxon>Asteraceae</taxon>
        <taxon>Asteroideae</taxon>
        <taxon>Anthemideae</taxon>
        <taxon>Anthemidinae</taxon>
        <taxon>Tanacetum</taxon>
    </lineage>
</organism>
<gene>
    <name evidence="1" type="ORF">Tco_0873556</name>
</gene>
<reference evidence="1" key="2">
    <citation type="submission" date="2022-01" db="EMBL/GenBank/DDBJ databases">
        <authorList>
            <person name="Yamashiro T."/>
            <person name="Shiraishi A."/>
            <person name="Satake H."/>
            <person name="Nakayama K."/>
        </authorList>
    </citation>
    <scope>NUCLEOTIDE SEQUENCE</scope>
</reference>
<name>A0ABQ5BJ50_9ASTR</name>
<sequence length="164" mass="18586">MGSPQNHKWEQALDIDDFHLRLTPVVRPNNNPHILPKTTTTTQTLFSSQNHQDDNYVVKPIRIIPGPTDIVQIDKLREIADTRVGREESVMSTQEYIRKVIEDVGKDDDFTRSSWLNVVEYVNVDGGIVTGCFGDVKKFLKNDKLEKVVAIINSCYAGRSQSNT</sequence>
<evidence type="ECO:0000313" key="1">
    <source>
        <dbReference type="EMBL" id="GJT14850.1"/>
    </source>
</evidence>
<dbReference type="Proteomes" id="UP001151760">
    <property type="component" value="Unassembled WGS sequence"/>
</dbReference>
<reference evidence="1" key="1">
    <citation type="journal article" date="2022" name="Int. J. Mol. Sci.">
        <title>Draft Genome of Tanacetum Coccineum: Genomic Comparison of Closely Related Tanacetum-Family Plants.</title>
        <authorList>
            <person name="Yamashiro T."/>
            <person name="Shiraishi A."/>
            <person name="Nakayama K."/>
            <person name="Satake H."/>
        </authorList>
    </citation>
    <scope>NUCLEOTIDE SEQUENCE</scope>
</reference>
<protein>
    <submittedName>
        <fullName evidence="1">Uncharacterized protein</fullName>
    </submittedName>
</protein>